<evidence type="ECO:0000313" key="2">
    <source>
        <dbReference type="EMBL" id="MBH0112984.1"/>
    </source>
</evidence>
<accession>A0A931HBZ2</accession>
<dbReference type="Pfam" id="PF13524">
    <property type="entry name" value="Glyco_trans_1_2"/>
    <property type="match status" value="1"/>
</dbReference>
<dbReference type="InterPro" id="IPR055259">
    <property type="entry name" value="YkvP/CgeB_Glyco_trans-like"/>
</dbReference>
<dbReference type="RefSeq" id="WP_197162893.1">
    <property type="nucleotide sequence ID" value="NZ_JADZGI010000001.1"/>
</dbReference>
<comment type="caution">
    <text evidence="2">The sequence shown here is derived from an EMBL/GenBank/DDBJ whole genome shotgun (WGS) entry which is preliminary data.</text>
</comment>
<name>A0A931HBZ2_9SPHN</name>
<sequence>MSAGPARKKVLCVRGHANPDCARELHGVVDEWLDALALHGDVEVIEGDFDMAVAMERVRPDFVLFDALHWGRSHPPRITSSEAFPQVPRALLLNSDPHDPMRPLTMDMVSAYGIETIFCTGSEDLEQMKELRRFNCFVLPKFVDATVFREYCEPRVIPFMIASAHLFPGFYPWRAKLTEEIQHLVPTLLYTHPGYVRSEPAPFAIHGEAYARMLSRSWFCAADTTRLDYVVRKHLEIPACGAVLVSPPSRALADYGFVDGENCLLGEAGPALYERVLATARDPQRYEEIRSKGHALVHARYTRCNWKQIFDWHACHSALGPGEVVEQDGIFGAFRAAAASGQGLRIAGYMVRDNPMAQRLRAAREALLSGGDLAAATRDLTEVMGWVGHVGEPWFLMGAISLALGEREGAREWLVRRARLQGSRDAALGLLDPCEIGWLLLLAFLTADDDLLGRMLEAANGAPHVCIRRVLWLIEGARVLADIAEAGLEGPRAGDVLSIHWLGDEDFDAWFGLVQRLLARLCAQADS</sequence>
<dbReference type="AlphaFoldDB" id="A0A931HBZ2"/>
<dbReference type="Proteomes" id="UP000617634">
    <property type="component" value="Unassembled WGS sequence"/>
</dbReference>
<proteinExistence type="predicted"/>
<organism evidence="2 3">
    <name type="scientific">Novosphingobium aureum</name>
    <dbReference type="NCBI Taxonomy" id="2792964"/>
    <lineage>
        <taxon>Bacteria</taxon>
        <taxon>Pseudomonadati</taxon>
        <taxon>Pseudomonadota</taxon>
        <taxon>Alphaproteobacteria</taxon>
        <taxon>Sphingomonadales</taxon>
        <taxon>Sphingomonadaceae</taxon>
        <taxon>Novosphingobium</taxon>
    </lineage>
</organism>
<protein>
    <submittedName>
        <fullName evidence="2">Glycosyltransferase family 1 protein</fullName>
    </submittedName>
</protein>
<reference evidence="2" key="1">
    <citation type="submission" date="2020-11" db="EMBL/GenBank/DDBJ databases">
        <title>Novosphingobium aureum sp. nov., a marine bacterium isolated from sediment of a salt flat.</title>
        <authorList>
            <person name="Yoo Y."/>
            <person name="Kim J.-J."/>
        </authorList>
    </citation>
    <scope>NUCLEOTIDE SEQUENCE</scope>
    <source>
        <strain evidence="2">YJ-S2-02</strain>
    </source>
</reference>
<evidence type="ECO:0000259" key="1">
    <source>
        <dbReference type="Pfam" id="PF13524"/>
    </source>
</evidence>
<evidence type="ECO:0000313" key="3">
    <source>
        <dbReference type="Proteomes" id="UP000617634"/>
    </source>
</evidence>
<dbReference type="EMBL" id="JADZGI010000001">
    <property type="protein sequence ID" value="MBH0112984.1"/>
    <property type="molecule type" value="Genomic_DNA"/>
</dbReference>
<feature type="domain" description="Spore protein YkvP/CgeB glycosyl transferase-like" evidence="1">
    <location>
        <begin position="205"/>
        <end position="302"/>
    </location>
</feature>
<keyword evidence="3" id="KW-1185">Reference proteome</keyword>
<gene>
    <name evidence="2" type="ORF">I5E68_08480</name>
</gene>